<evidence type="ECO:0000313" key="2">
    <source>
        <dbReference type="EMBL" id="MFC7187498.1"/>
    </source>
</evidence>
<protein>
    <recommendedName>
        <fullName evidence="1">DUF8001 domain-containing protein</fullName>
    </recommendedName>
</protein>
<comment type="caution">
    <text evidence="2">The sequence shown here is derived from an EMBL/GenBank/DDBJ whole genome shotgun (WGS) entry which is preliminary data.</text>
</comment>
<accession>A0ABD5YDZ1</accession>
<dbReference type="Pfam" id="PF26008">
    <property type="entry name" value="DUF8001"/>
    <property type="match status" value="1"/>
</dbReference>
<sequence length="86" mass="9387">MTEVLRVEAGELSADEIIDALNNGRRILVDVEVAGGRHEVVLRYDGETYHCDTPTNLHRHAEEAEMRGCLDRMGYAGGGTEADSGD</sequence>
<dbReference type="AlphaFoldDB" id="A0ABD5YDZ1"/>
<evidence type="ECO:0000259" key="1">
    <source>
        <dbReference type="Pfam" id="PF26008"/>
    </source>
</evidence>
<dbReference type="RefSeq" id="WP_267664840.1">
    <property type="nucleotide sequence ID" value="NZ_JAODIX010000046.1"/>
</dbReference>
<gene>
    <name evidence="2" type="ORF">ACFQMK_11470</name>
</gene>
<keyword evidence="3" id="KW-1185">Reference proteome</keyword>
<dbReference type="EMBL" id="JBHSZZ010000046">
    <property type="protein sequence ID" value="MFC7187498.1"/>
    <property type="molecule type" value="Genomic_DNA"/>
</dbReference>
<evidence type="ECO:0000313" key="3">
    <source>
        <dbReference type="Proteomes" id="UP001596390"/>
    </source>
</evidence>
<dbReference type="InterPro" id="IPR058314">
    <property type="entry name" value="DUF8001"/>
</dbReference>
<feature type="domain" description="DUF8001" evidence="1">
    <location>
        <begin position="1"/>
        <end position="76"/>
    </location>
</feature>
<organism evidence="2 3">
    <name type="scientific">Halorubrum yunnanense</name>
    <dbReference type="NCBI Taxonomy" id="1526162"/>
    <lineage>
        <taxon>Archaea</taxon>
        <taxon>Methanobacteriati</taxon>
        <taxon>Methanobacteriota</taxon>
        <taxon>Stenosarchaea group</taxon>
        <taxon>Halobacteria</taxon>
        <taxon>Halobacteriales</taxon>
        <taxon>Haloferacaceae</taxon>
        <taxon>Halorubrum</taxon>
    </lineage>
</organism>
<dbReference type="Proteomes" id="UP001596390">
    <property type="component" value="Unassembled WGS sequence"/>
</dbReference>
<name>A0ABD5YDZ1_9EURY</name>
<proteinExistence type="predicted"/>
<reference evidence="2 3" key="1">
    <citation type="journal article" date="2019" name="Int. J. Syst. Evol. Microbiol.">
        <title>The Global Catalogue of Microorganisms (GCM) 10K type strain sequencing project: providing services to taxonomists for standard genome sequencing and annotation.</title>
        <authorList>
            <consortium name="The Broad Institute Genomics Platform"/>
            <consortium name="The Broad Institute Genome Sequencing Center for Infectious Disease"/>
            <person name="Wu L."/>
            <person name="Ma J."/>
        </authorList>
    </citation>
    <scope>NUCLEOTIDE SEQUENCE [LARGE SCALE GENOMIC DNA]</scope>
    <source>
        <strain evidence="2 3">Q85</strain>
    </source>
</reference>